<dbReference type="Pfam" id="PF18614">
    <property type="entry name" value="RNase_II_C_S1"/>
    <property type="match status" value="1"/>
</dbReference>
<dbReference type="SUPFAM" id="SSF50249">
    <property type="entry name" value="Nucleic acid-binding proteins"/>
    <property type="match status" value="1"/>
</dbReference>
<gene>
    <name evidence="3" type="ORF">FB557_2036</name>
</gene>
<dbReference type="AlphaFoldDB" id="A0A560WAF8"/>
<keyword evidence="4" id="KW-1185">Reference proteome</keyword>
<dbReference type="RefSeq" id="WP_144857472.1">
    <property type="nucleotide sequence ID" value="NZ_BAAAYT010000005.1"/>
</dbReference>
<sequence>MPAQRPRTIRPTRTTLPSGVPGGDGSALHERFEQIRDELEVPAEFPDDVLAEASRVAEQPLHLPGRDETDVPFFTIDPPGSMDLDQAMHLERDGEGHRVRYAIAYLDAFVAPGGAVHAEARRRGQTIYSPDTRTPLHPPVFSEGAASLLPGQRTPAYVWDLRLDAEGEVVRHELYAAMVRSVDRLDYDQAQAELDDGDGEGRIALLAEVGRRRIALEEARGGATLPMPEQEVVLGADGQVELTLRPLLPVERFNAQISLMTGMVAGELMLSGRVGVLRTMPAPEDRAIRQLRAVALGLGVDWPREYGYGELLRSLDVSDPAHLALVHEATMLFRGAGYTAFDGELPEETEQAAIAAPYAHVTAPLRRLVDRFGLAVCAAISSGDEAPGWAREALPDLPEIMERSGRLAGAVERACTDTVEAVVLAGRVGDRLPAVVVDDATGRSGGQVEVQLQDPPVLARASHDTGTKGVELGSAVTVRVVTADVASSRVELEIVG</sequence>
<dbReference type="InterPro" id="IPR050180">
    <property type="entry name" value="RNR_Ribonuclease"/>
</dbReference>
<evidence type="ECO:0000256" key="1">
    <source>
        <dbReference type="SAM" id="MobiDB-lite"/>
    </source>
</evidence>
<dbReference type="GO" id="GO:0003723">
    <property type="term" value="F:RNA binding"/>
    <property type="evidence" value="ECO:0007669"/>
    <property type="project" value="InterPro"/>
</dbReference>
<dbReference type="InterPro" id="IPR001900">
    <property type="entry name" value="RNase_II/R"/>
</dbReference>
<feature type="compositionally biased region" description="Low complexity" evidence="1">
    <location>
        <begin position="1"/>
        <end position="17"/>
    </location>
</feature>
<feature type="domain" description="RNB" evidence="2">
    <location>
        <begin position="65"/>
        <end position="383"/>
    </location>
</feature>
<reference evidence="3 4" key="1">
    <citation type="submission" date="2019-06" db="EMBL/GenBank/DDBJ databases">
        <title>Sequencing the genomes of 1000 actinobacteria strains.</title>
        <authorList>
            <person name="Klenk H.-P."/>
        </authorList>
    </citation>
    <scope>NUCLEOTIDE SEQUENCE [LARGE SCALE GENOMIC DNA]</scope>
    <source>
        <strain evidence="3 4">DSM 18935</strain>
    </source>
</reference>
<dbReference type="PANTHER" id="PTHR23355:SF42">
    <property type="entry name" value="RIBONUCLEASE II, CHLOROPLASTIC_MITOCHONDRIAL"/>
    <property type="match status" value="1"/>
</dbReference>
<protein>
    <submittedName>
        <fullName evidence="3">RNB domain-containing protein</fullName>
    </submittedName>
</protein>
<dbReference type="InterPro" id="IPR012340">
    <property type="entry name" value="NA-bd_OB-fold"/>
</dbReference>
<accession>A0A560WAF8</accession>
<feature type="region of interest" description="Disordered" evidence="1">
    <location>
        <begin position="1"/>
        <end position="25"/>
    </location>
</feature>
<evidence type="ECO:0000313" key="4">
    <source>
        <dbReference type="Proteomes" id="UP000315628"/>
    </source>
</evidence>
<comment type="caution">
    <text evidence="3">The sequence shown here is derived from an EMBL/GenBank/DDBJ whole genome shotgun (WGS) entry which is preliminary data.</text>
</comment>
<organism evidence="3 4">
    <name type="scientific">Marihabitans asiaticum</name>
    <dbReference type="NCBI Taxonomy" id="415218"/>
    <lineage>
        <taxon>Bacteria</taxon>
        <taxon>Bacillati</taxon>
        <taxon>Actinomycetota</taxon>
        <taxon>Actinomycetes</taxon>
        <taxon>Micrococcales</taxon>
        <taxon>Intrasporangiaceae</taxon>
        <taxon>Marihabitans</taxon>
    </lineage>
</organism>
<dbReference type="PANTHER" id="PTHR23355">
    <property type="entry name" value="RIBONUCLEASE"/>
    <property type="match status" value="1"/>
</dbReference>
<dbReference type="InterPro" id="IPR040596">
    <property type="entry name" value="RNase_II_C_S1"/>
</dbReference>
<dbReference type="GO" id="GO:0000932">
    <property type="term" value="C:P-body"/>
    <property type="evidence" value="ECO:0007669"/>
    <property type="project" value="TreeGrafter"/>
</dbReference>
<dbReference type="GO" id="GO:0006402">
    <property type="term" value="P:mRNA catabolic process"/>
    <property type="evidence" value="ECO:0007669"/>
    <property type="project" value="TreeGrafter"/>
</dbReference>
<evidence type="ECO:0000313" key="3">
    <source>
        <dbReference type="EMBL" id="TWD14619.1"/>
    </source>
</evidence>
<dbReference type="EMBL" id="VIUW01000003">
    <property type="protein sequence ID" value="TWD14619.1"/>
    <property type="molecule type" value="Genomic_DNA"/>
</dbReference>
<name>A0A560WAF8_9MICO</name>
<dbReference type="SMART" id="SM00955">
    <property type="entry name" value="RNB"/>
    <property type="match status" value="1"/>
</dbReference>
<dbReference type="Proteomes" id="UP000315628">
    <property type="component" value="Unassembled WGS sequence"/>
</dbReference>
<dbReference type="OrthoDB" id="5800376at2"/>
<evidence type="ECO:0000259" key="2">
    <source>
        <dbReference type="SMART" id="SM00955"/>
    </source>
</evidence>
<dbReference type="GO" id="GO:0000175">
    <property type="term" value="F:3'-5'-RNA exonuclease activity"/>
    <property type="evidence" value="ECO:0007669"/>
    <property type="project" value="TreeGrafter"/>
</dbReference>
<dbReference type="Pfam" id="PF00773">
    <property type="entry name" value="RNB"/>
    <property type="match status" value="1"/>
</dbReference>
<proteinExistence type="predicted"/>